<name>A0A4U9W822_9SPHI</name>
<dbReference type="KEGG" id="stha:NCTC11429_05202"/>
<feature type="transmembrane region" description="Helical" evidence="1">
    <location>
        <begin position="47"/>
        <end position="67"/>
    </location>
</feature>
<keyword evidence="1" id="KW-0472">Membrane</keyword>
<feature type="transmembrane region" description="Helical" evidence="1">
    <location>
        <begin position="12"/>
        <end position="35"/>
    </location>
</feature>
<sequence>MIGFITARYSFFEFMQIIKTLVIYLLAYTITYYGIKYSMSDHVLITRLNMAISGLTALSFTVLFALVRLRNASQE</sequence>
<dbReference type="AlphaFoldDB" id="A0A4U9W822"/>
<evidence type="ECO:0000313" key="2">
    <source>
        <dbReference type="EMBL" id="VTR54966.1"/>
    </source>
</evidence>
<evidence type="ECO:0000256" key="1">
    <source>
        <dbReference type="SAM" id="Phobius"/>
    </source>
</evidence>
<organism evidence="2 3">
    <name type="scientific">Sphingobacterium thalpophilum</name>
    <dbReference type="NCBI Taxonomy" id="259"/>
    <lineage>
        <taxon>Bacteria</taxon>
        <taxon>Pseudomonadati</taxon>
        <taxon>Bacteroidota</taxon>
        <taxon>Sphingobacteriia</taxon>
        <taxon>Sphingobacteriales</taxon>
        <taxon>Sphingobacteriaceae</taxon>
        <taxon>Sphingobacterium</taxon>
    </lineage>
</organism>
<protein>
    <submittedName>
        <fullName evidence="2">Uncharacterized protein</fullName>
    </submittedName>
</protein>
<reference evidence="2 3" key="1">
    <citation type="submission" date="2019-05" db="EMBL/GenBank/DDBJ databases">
        <authorList>
            <consortium name="Pathogen Informatics"/>
        </authorList>
    </citation>
    <scope>NUCLEOTIDE SEQUENCE [LARGE SCALE GENOMIC DNA]</scope>
    <source>
        <strain evidence="2 3">NCTC11429</strain>
    </source>
</reference>
<proteinExistence type="predicted"/>
<dbReference type="EMBL" id="LR590484">
    <property type="protein sequence ID" value="VTR54966.1"/>
    <property type="molecule type" value="Genomic_DNA"/>
</dbReference>
<evidence type="ECO:0000313" key="3">
    <source>
        <dbReference type="Proteomes" id="UP000308196"/>
    </source>
</evidence>
<keyword evidence="1" id="KW-1133">Transmembrane helix</keyword>
<gene>
    <name evidence="2" type="ORF">NCTC11429_05202</name>
</gene>
<accession>A0A4U9W822</accession>
<dbReference type="Proteomes" id="UP000308196">
    <property type="component" value="Chromosome"/>
</dbReference>
<keyword evidence="1" id="KW-0812">Transmembrane</keyword>